<reference evidence="1" key="1">
    <citation type="submission" date="2014-12" db="EMBL/GenBank/DDBJ databases">
        <title>Insight into the proteome of Arion vulgaris.</title>
        <authorList>
            <person name="Aradska J."/>
            <person name="Bulat T."/>
            <person name="Smidak R."/>
            <person name="Sarate P."/>
            <person name="Gangsoo J."/>
            <person name="Sialana F."/>
            <person name="Bilban M."/>
            <person name="Lubec G."/>
        </authorList>
    </citation>
    <scope>NUCLEOTIDE SEQUENCE</scope>
    <source>
        <tissue evidence="1">Skin</tissue>
    </source>
</reference>
<dbReference type="EMBL" id="HACG01003408">
    <property type="protein sequence ID" value="CEK50273.1"/>
    <property type="molecule type" value="Transcribed_RNA"/>
</dbReference>
<proteinExistence type="predicted"/>
<protein>
    <submittedName>
        <fullName evidence="1">Uncharacterized protein</fullName>
    </submittedName>
</protein>
<organism evidence="1">
    <name type="scientific">Arion vulgaris</name>
    <dbReference type="NCBI Taxonomy" id="1028688"/>
    <lineage>
        <taxon>Eukaryota</taxon>
        <taxon>Metazoa</taxon>
        <taxon>Spiralia</taxon>
        <taxon>Lophotrochozoa</taxon>
        <taxon>Mollusca</taxon>
        <taxon>Gastropoda</taxon>
        <taxon>Heterobranchia</taxon>
        <taxon>Euthyneura</taxon>
        <taxon>Panpulmonata</taxon>
        <taxon>Eupulmonata</taxon>
        <taxon>Stylommatophora</taxon>
        <taxon>Helicina</taxon>
        <taxon>Arionoidea</taxon>
        <taxon>Arionidae</taxon>
        <taxon>Arion</taxon>
    </lineage>
</organism>
<accession>A0A0B6Y2B5</accession>
<name>A0A0B6Y2B5_9EUPU</name>
<feature type="non-terminal residue" evidence="1">
    <location>
        <position position="61"/>
    </location>
</feature>
<sequence length="61" mass="7193">MLCLYRSRSETICYVCTEADLKLCYVCMEADLKRNIMQYQYKTVIIDVMLAFDLLKQIVVS</sequence>
<dbReference type="AlphaFoldDB" id="A0A0B6Y2B5"/>
<gene>
    <name evidence="1" type="primary">ORF10287</name>
</gene>
<evidence type="ECO:0000313" key="1">
    <source>
        <dbReference type="EMBL" id="CEK50273.1"/>
    </source>
</evidence>